<feature type="binding site" evidence="1">
    <location>
        <position position="189"/>
    </location>
    <ligand>
        <name>(6S)-NADPHX</name>
        <dbReference type="ChEBI" id="CHEBI:64076"/>
    </ligand>
</feature>
<evidence type="ECO:0000313" key="3">
    <source>
        <dbReference type="EMBL" id="SAI68071.1"/>
    </source>
</evidence>
<name>A0A157SCT7_9BORD</name>
<dbReference type="InterPro" id="IPR004443">
    <property type="entry name" value="YjeF_N_dom"/>
</dbReference>
<evidence type="ECO:0000259" key="2">
    <source>
        <dbReference type="PROSITE" id="PS51385"/>
    </source>
</evidence>
<protein>
    <recommendedName>
        <fullName evidence="1">NAD(P)H-hydrate epimerase</fullName>
        <ecNumber evidence="1">5.1.99.6</ecNumber>
    </recommendedName>
    <alternativeName>
        <fullName evidence="1">NAD(P)HX epimerase</fullName>
    </alternativeName>
</protein>
<gene>
    <name evidence="3" type="primary">nnr_1</name>
    <name evidence="1" type="synonym">nnrE</name>
    <name evidence="3" type="ORF">SAMEA3906486_01821</name>
</gene>
<dbReference type="Proteomes" id="UP000076848">
    <property type="component" value="Unassembled WGS sequence"/>
</dbReference>
<comment type="catalytic activity">
    <reaction evidence="1">
        <text>(6R)-NADHX = (6S)-NADHX</text>
        <dbReference type="Rhea" id="RHEA:32215"/>
        <dbReference type="ChEBI" id="CHEBI:64074"/>
        <dbReference type="ChEBI" id="CHEBI:64075"/>
        <dbReference type="EC" id="5.1.99.6"/>
    </reaction>
</comment>
<comment type="function">
    <text evidence="1">Catalyzes the epimerization of the S- and R-forms of NAD(P)HX, a damaged form of NAD(P)H that is a result of enzymatic or heat-dependent hydration. This is a prerequisite for the S-specific NAD(P)H-hydrate dehydratase to allow the repair of both epimers of NAD(P)HX.</text>
</comment>
<keyword evidence="1" id="KW-0520">NAD</keyword>
<dbReference type="InterPro" id="IPR036652">
    <property type="entry name" value="YjeF_N_dom_sf"/>
</dbReference>
<dbReference type="PROSITE" id="PS51385">
    <property type="entry name" value="YJEF_N"/>
    <property type="match status" value="1"/>
</dbReference>
<evidence type="ECO:0000256" key="1">
    <source>
        <dbReference type="HAMAP-Rule" id="MF_01966"/>
    </source>
</evidence>
<keyword evidence="1" id="KW-0521">NADP</keyword>
<keyword evidence="1" id="KW-0630">Potassium</keyword>
<reference evidence="3 4" key="1">
    <citation type="submission" date="2016-04" db="EMBL/GenBank/DDBJ databases">
        <authorList>
            <consortium name="Pathogen Informatics"/>
        </authorList>
    </citation>
    <scope>NUCLEOTIDE SEQUENCE [LARGE SCALE GENOMIC DNA]</scope>
    <source>
        <strain evidence="3 4">H050680373</strain>
    </source>
</reference>
<accession>A0A157SCT7</accession>
<keyword evidence="4" id="KW-1185">Reference proteome</keyword>
<feature type="binding site" evidence="1">
    <location>
        <begin position="94"/>
        <end position="98"/>
    </location>
    <ligand>
        <name>(6S)-NADPHX</name>
        <dbReference type="ChEBI" id="CHEBI:64076"/>
    </ligand>
</feature>
<dbReference type="AlphaFoldDB" id="A0A157SCT7"/>
<dbReference type="HAMAP" id="MF_01966">
    <property type="entry name" value="NADHX_epimerase"/>
    <property type="match status" value="1"/>
</dbReference>
<comment type="catalytic activity">
    <reaction evidence="1">
        <text>(6R)-NADPHX = (6S)-NADPHX</text>
        <dbReference type="Rhea" id="RHEA:32227"/>
        <dbReference type="ChEBI" id="CHEBI:64076"/>
        <dbReference type="ChEBI" id="CHEBI:64077"/>
        <dbReference type="EC" id="5.1.99.6"/>
    </reaction>
</comment>
<dbReference type="GO" id="GO:0046872">
    <property type="term" value="F:metal ion binding"/>
    <property type="evidence" value="ECO:0007669"/>
    <property type="project" value="UniProtKB-KW"/>
</dbReference>
<comment type="cofactor">
    <cofactor evidence="1">
        <name>K(+)</name>
        <dbReference type="ChEBI" id="CHEBI:29103"/>
    </cofactor>
    <text evidence="1">Binds 1 potassium ion per subunit.</text>
</comment>
<dbReference type="OrthoDB" id="9806925at2"/>
<feature type="binding site" evidence="1">
    <location>
        <position position="156"/>
    </location>
    <ligand>
        <name>K(+)</name>
        <dbReference type="ChEBI" id="CHEBI:29103"/>
    </ligand>
</feature>
<keyword evidence="1" id="KW-0413">Isomerase</keyword>
<feature type="binding site" evidence="1">
    <location>
        <position position="192"/>
    </location>
    <ligand>
        <name>K(+)</name>
        <dbReference type="ChEBI" id="CHEBI:29103"/>
    </ligand>
</feature>
<dbReference type="EC" id="5.1.99.6" evidence="1"/>
<feature type="binding site" evidence="1">
    <location>
        <position position="95"/>
    </location>
    <ligand>
        <name>K(+)</name>
        <dbReference type="ChEBI" id="CHEBI:29103"/>
    </ligand>
</feature>
<feature type="domain" description="YjeF N-terminal" evidence="2">
    <location>
        <begin position="8"/>
        <end position="241"/>
    </location>
</feature>
<dbReference type="SUPFAM" id="SSF64153">
    <property type="entry name" value="YjeF N-terminal domain-like"/>
    <property type="match status" value="1"/>
</dbReference>
<keyword evidence="1" id="KW-0547">Nucleotide-binding</keyword>
<comment type="caution">
    <text evidence="1">Lacks conserved residue(s) required for the propagation of feature annotation.</text>
</comment>
<organism evidence="3 4">
    <name type="scientific">Bordetella ansorpii</name>
    <dbReference type="NCBI Taxonomy" id="288768"/>
    <lineage>
        <taxon>Bacteria</taxon>
        <taxon>Pseudomonadati</taxon>
        <taxon>Pseudomonadota</taxon>
        <taxon>Betaproteobacteria</taxon>
        <taxon>Burkholderiales</taxon>
        <taxon>Alcaligenaceae</taxon>
        <taxon>Bordetella</taxon>
    </lineage>
</organism>
<dbReference type="STRING" id="288768.SAMEA3906486_01821"/>
<sequence>MELPVEEIRRIEREALARGIALMPRAGLAAARFAAARLARMGQAPLASGRVLPPGAAPRPETRHWACPDGAPSVPDVAPPPFPLPVLALAGPGNNGGDALVAATWLRAWGHPVQAVLYADPDRLPADARLAYDGWRQAGGTTLPDLPADIPALALDGLFGIGLNRPLDETWQARVDTINGWNIPVLALDVPSGLDAASGRELGRAIKAAWTLSFIASAPGLRSPDGLKTCGERHLDSLGLA</sequence>
<dbReference type="Gene3D" id="3.40.50.10260">
    <property type="entry name" value="YjeF N-terminal domain"/>
    <property type="match status" value="1"/>
</dbReference>
<comment type="similarity">
    <text evidence="1">Belongs to the NnrE/AIBP family.</text>
</comment>
<dbReference type="GO" id="GO:0052856">
    <property type="term" value="F:NAD(P)HX epimerase activity"/>
    <property type="evidence" value="ECO:0007669"/>
    <property type="project" value="UniProtKB-UniRule"/>
</dbReference>
<proteinExistence type="inferred from homology"/>
<keyword evidence="1" id="KW-0479">Metal-binding</keyword>
<dbReference type="GO" id="GO:0000166">
    <property type="term" value="F:nucleotide binding"/>
    <property type="evidence" value="ECO:0007669"/>
    <property type="project" value="UniProtKB-KW"/>
</dbReference>
<dbReference type="EMBL" id="FKIF01000003">
    <property type="protein sequence ID" value="SAI68071.1"/>
    <property type="molecule type" value="Genomic_DNA"/>
</dbReference>
<evidence type="ECO:0000313" key="4">
    <source>
        <dbReference type="Proteomes" id="UP000076848"/>
    </source>
</evidence>
<dbReference type="RefSeq" id="WP_156513332.1">
    <property type="nucleotide sequence ID" value="NZ_FKIF01000003.1"/>
</dbReference>
<feature type="binding site" evidence="1">
    <location>
        <begin position="160"/>
        <end position="166"/>
    </location>
    <ligand>
        <name>(6S)-NADPHX</name>
        <dbReference type="ChEBI" id="CHEBI:64076"/>
    </ligand>
</feature>
<dbReference type="Pfam" id="PF03853">
    <property type="entry name" value="YjeF_N"/>
    <property type="match status" value="1"/>
</dbReference>